<comment type="caution">
    <text evidence="12">Lacks conserved residue(s) required for the propagation of feature annotation.</text>
</comment>
<evidence type="ECO:0000256" key="3">
    <source>
        <dbReference type="ARBA" id="ARBA00022448"/>
    </source>
</evidence>
<keyword evidence="7 12" id="KW-1133">Transmembrane helix</keyword>
<dbReference type="PANTHER" id="PTHR13337">
    <property type="entry name" value="SUCCINATE DEHYDROGENASE"/>
    <property type="match status" value="1"/>
</dbReference>
<dbReference type="AlphaFoldDB" id="A0A915EAK3"/>
<dbReference type="GO" id="GO:0046872">
    <property type="term" value="F:metal ion binding"/>
    <property type="evidence" value="ECO:0007669"/>
    <property type="project" value="UniProtKB-KW"/>
</dbReference>
<dbReference type="Proteomes" id="UP000887574">
    <property type="component" value="Unplaced"/>
</dbReference>
<organism evidence="13 14">
    <name type="scientific">Ditylenchus dipsaci</name>
    <dbReference type="NCBI Taxonomy" id="166011"/>
    <lineage>
        <taxon>Eukaryota</taxon>
        <taxon>Metazoa</taxon>
        <taxon>Ecdysozoa</taxon>
        <taxon>Nematoda</taxon>
        <taxon>Chromadorea</taxon>
        <taxon>Rhabditida</taxon>
        <taxon>Tylenchina</taxon>
        <taxon>Tylenchomorpha</taxon>
        <taxon>Sphaerularioidea</taxon>
        <taxon>Anguinidae</taxon>
        <taxon>Anguininae</taxon>
        <taxon>Ditylenchus</taxon>
    </lineage>
</organism>
<comment type="similarity">
    <text evidence="2 12">Belongs to the CybS family.</text>
</comment>
<protein>
    <recommendedName>
        <fullName evidence="12">Succinate dehydrogenase [ubiquinone] cytochrome b small subunit</fullName>
    </recommendedName>
</protein>
<dbReference type="GO" id="GO:0048039">
    <property type="term" value="F:ubiquinone binding"/>
    <property type="evidence" value="ECO:0007669"/>
    <property type="project" value="TreeGrafter"/>
</dbReference>
<dbReference type="GO" id="GO:0005743">
    <property type="term" value="C:mitochondrial inner membrane"/>
    <property type="evidence" value="ECO:0007669"/>
    <property type="project" value="UniProtKB-SubCell"/>
</dbReference>
<keyword evidence="5 12" id="KW-0999">Mitochondrion inner membrane</keyword>
<feature type="transmembrane region" description="Helical" evidence="12">
    <location>
        <begin position="109"/>
        <end position="127"/>
    </location>
</feature>
<dbReference type="Gene3D" id="1.20.1300.10">
    <property type="entry name" value="Fumarate reductase/succinate dehydrogenase, transmembrane subunit"/>
    <property type="match status" value="1"/>
</dbReference>
<comment type="subcellular location">
    <subcellularLocation>
        <location evidence="1 12">Mitochondrion inner membrane</location>
        <topology evidence="1 12">Multi-pass membrane protein</topology>
    </subcellularLocation>
</comment>
<sequence>MVPWFISLLSVISYRDIWPDYRMMISKLCKLAHRGGLGSKFRFLVADRPKFSVPSLASMSTVKEAAPAKSEEVPLGGHSTMFKLERIWTVASFPIFPAAYFFHTPTMDFLLTAAIVLHVHWGFIAVVQDYARAIVVGDKFSVMAPKLVIIVSALLLAVLLNFNYNDVGLTKAFEMVYSL</sequence>
<evidence type="ECO:0000256" key="4">
    <source>
        <dbReference type="ARBA" id="ARBA00022692"/>
    </source>
</evidence>
<keyword evidence="9 12" id="KW-0472">Membrane</keyword>
<keyword evidence="12" id="KW-0816">Tricarboxylic acid cycle</keyword>
<dbReference type="PANTHER" id="PTHR13337:SF2">
    <property type="entry name" value="SUCCINATE DEHYDROGENASE [UBIQUINONE] CYTOCHROME B SMALL SUBUNIT, MITOCHONDRIAL"/>
    <property type="match status" value="1"/>
</dbReference>
<evidence type="ECO:0000256" key="12">
    <source>
        <dbReference type="RuleBase" id="RU364031"/>
    </source>
</evidence>
<dbReference type="GO" id="GO:0006121">
    <property type="term" value="P:mitochondrial electron transport, succinate to ubiquinone"/>
    <property type="evidence" value="ECO:0007669"/>
    <property type="project" value="TreeGrafter"/>
</dbReference>
<keyword evidence="6 12" id="KW-0809">Transit peptide</keyword>
<evidence type="ECO:0000256" key="11">
    <source>
        <dbReference type="PIRSR" id="PIRSR607992-2"/>
    </source>
</evidence>
<dbReference type="GO" id="GO:0020037">
    <property type="term" value="F:heme binding"/>
    <property type="evidence" value="ECO:0007669"/>
    <property type="project" value="TreeGrafter"/>
</dbReference>
<evidence type="ECO:0000256" key="2">
    <source>
        <dbReference type="ARBA" id="ARBA00007294"/>
    </source>
</evidence>
<dbReference type="WBParaSite" id="jg4302">
    <property type="protein sequence ID" value="jg4302"/>
    <property type="gene ID" value="jg4302"/>
</dbReference>
<evidence type="ECO:0000313" key="13">
    <source>
        <dbReference type="Proteomes" id="UP000887574"/>
    </source>
</evidence>
<evidence type="ECO:0000313" key="14">
    <source>
        <dbReference type="WBParaSite" id="jg4302"/>
    </source>
</evidence>
<keyword evidence="11" id="KW-0408">Iron</keyword>
<keyword evidence="12" id="KW-0249">Electron transport</keyword>
<proteinExistence type="inferred from homology"/>
<keyword evidence="11 12" id="KW-0479">Metal-binding</keyword>
<dbReference type="Pfam" id="PF05328">
    <property type="entry name" value="CybS"/>
    <property type="match status" value="1"/>
</dbReference>
<comment type="function">
    <text evidence="12">Membrane-anchoring subunit of succinate dehydrogenase (SDH) that is involved in complex II of the mitochondrial electron transport chain and is responsible for transferring electrons from succinate to ubiquinone (coenzyme Q).</text>
</comment>
<evidence type="ECO:0000256" key="8">
    <source>
        <dbReference type="ARBA" id="ARBA00023128"/>
    </source>
</evidence>
<feature type="transmembrane region" description="Helical" evidence="12">
    <location>
        <begin position="147"/>
        <end position="164"/>
    </location>
</feature>
<evidence type="ECO:0000256" key="7">
    <source>
        <dbReference type="ARBA" id="ARBA00022989"/>
    </source>
</evidence>
<dbReference type="GO" id="GO:0006099">
    <property type="term" value="P:tricarboxylic acid cycle"/>
    <property type="evidence" value="ECO:0007669"/>
    <property type="project" value="UniProtKB-KW"/>
</dbReference>
<evidence type="ECO:0000256" key="6">
    <source>
        <dbReference type="ARBA" id="ARBA00022946"/>
    </source>
</evidence>
<keyword evidence="8 12" id="KW-0496">Mitochondrion</keyword>
<evidence type="ECO:0000256" key="9">
    <source>
        <dbReference type="ARBA" id="ARBA00023136"/>
    </source>
</evidence>
<evidence type="ECO:0000256" key="1">
    <source>
        <dbReference type="ARBA" id="ARBA00004448"/>
    </source>
</evidence>
<keyword evidence="12" id="KW-0349">Heme</keyword>
<accession>A0A915EAK3</accession>
<name>A0A915EAK3_9BILA</name>
<keyword evidence="3 12" id="KW-0813">Transport</keyword>
<dbReference type="InterPro" id="IPR034804">
    <property type="entry name" value="SQR/QFR_C/D"/>
</dbReference>
<keyword evidence="4 12" id="KW-0812">Transmembrane</keyword>
<evidence type="ECO:0000256" key="10">
    <source>
        <dbReference type="PIRSR" id="PIRSR607992-1"/>
    </source>
</evidence>
<keyword evidence="13" id="KW-1185">Reference proteome</keyword>
<reference evidence="14" key="1">
    <citation type="submission" date="2022-11" db="UniProtKB">
        <authorList>
            <consortium name="WormBaseParasite"/>
        </authorList>
    </citation>
    <scope>IDENTIFICATION</scope>
</reference>
<evidence type="ECO:0000256" key="5">
    <source>
        <dbReference type="ARBA" id="ARBA00022792"/>
    </source>
</evidence>
<feature type="binding site" evidence="10">
    <location>
        <position position="130"/>
    </location>
    <ligand>
        <name>a ubiquinone</name>
        <dbReference type="ChEBI" id="CHEBI:16389"/>
        <note>ligand shared with IP/SDHB</note>
    </ligand>
</feature>
<feature type="binding site" description="axial binding residue" evidence="11">
    <location>
        <position position="118"/>
    </location>
    <ligand>
        <name>heme b</name>
        <dbReference type="ChEBI" id="CHEBI:60344"/>
        <note>ligand shared with SDHC</note>
    </ligand>
    <ligandPart>
        <name>Fe</name>
        <dbReference type="ChEBI" id="CHEBI:18248"/>
    </ligandPart>
</feature>
<dbReference type="InterPro" id="IPR007992">
    <property type="entry name" value="CybS"/>
</dbReference>